<accession>A0ABT0XIB6</accession>
<evidence type="ECO:0000256" key="4">
    <source>
        <dbReference type="ARBA" id="ARBA00015262"/>
    </source>
</evidence>
<dbReference type="InterPro" id="IPR008284">
    <property type="entry name" value="MoCF_biosynth_CS"/>
</dbReference>
<dbReference type="InterPro" id="IPR012245">
    <property type="entry name" value="MoaB"/>
</dbReference>
<comment type="function">
    <text evidence="1 6">May be involved in the biosynthesis of molybdopterin.</text>
</comment>
<dbReference type="CDD" id="cd00886">
    <property type="entry name" value="MogA_MoaB"/>
    <property type="match status" value="1"/>
</dbReference>
<dbReference type="Proteomes" id="UP001203665">
    <property type="component" value="Unassembled WGS sequence"/>
</dbReference>
<evidence type="ECO:0000259" key="7">
    <source>
        <dbReference type="SMART" id="SM00852"/>
    </source>
</evidence>
<dbReference type="InterPro" id="IPR001453">
    <property type="entry name" value="MoaB/Mog_dom"/>
</dbReference>
<evidence type="ECO:0000256" key="2">
    <source>
        <dbReference type="ARBA" id="ARBA00005046"/>
    </source>
</evidence>
<keyword evidence="5 6" id="KW-0501">Molybdenum cofactor biosynthesis</keyword>
<dbReference type="SUPFAM" id="SSF53218">
    <property type="entry name" value="Molybdenum cofactor biosynthesis proteins"/>
    <property type="match status" value="1"/>
</dbReference>
<dbReference type="PANTHER" id="PTHR43232:SF2">
    <property type="entry name" value="MOLYBDENUM COFACTOR BIOSYNTHESIS PROTEIN B"/>
    <property type="match status" value="1"/>
</dbReference>
<dbReference type="SMART" id="SM00852">
    <property type="entry name" value="MoCF_biosynth"/>
    <property type="match status" value="1"/>
</dbReference>
<dbReference type="PIRSF" id="PIRSF006443">
    <property type="entry name" value="MoaB"/>
    <property type="match status" value="1"/>
</dbReference>
<dbReference type="PANTHER" id="PTHR43232">
    <property type="entry name" value="MOLYBDENUM COFACTOR BIOSYNTHESIS PROTEIN B"/>
    <property type="match status" value="1"/>
</dbReference>
<comment type="similarity">
    <text evidence="3 6">Belongs to the MoaB/Mog family.</text>
</comment>
<dbReference type="Gene3D" id="3.40.980.10">
    <property type="entry name" value="MoaB/Mog-like domain"/>
    <property type="match status" value="1"/>
</dbReference>
<dbReference type="RefSeq" id="WP_251605091.1">
    <property type="nucleotide sequence ID" value="NZ_JAMQJY010000001.1"/>
</dbReference>
<dbReference type="EMBL" id="JAMQJY010000001">
    <property type="protein sequence ID" value="MCM2674939.1"/>
    <property type="molecule type" value="Genomic_DNA"/>
</dbReference>
<evidence type="ECO:0000256" key="3">
    <source>
        <dbReference type="ARBA" id="ARBA00006112"/>
    </source>
</evidence>
<evidence type="ECO:0000313" key="8">
    <source>
        <dbReference type="EMBL" id="MCM2674939.1"/>
    </source>
</evidence>
<dbReference type="NCBIfam" id="TIGR00177">
    <property type="entry name" value="molyb_syn"/>
    <property type="match status" value="1"/>
</dbReference>
<name>A0ABT0XIB6_9BACI</name>
<dbReference type="InterPro" id="IPR036425">
    <property type="entry name" value="MoaB/Mog-like_dom_sf"/>
</dbReference>
<organism evidence="8 9">
    <name type="scientific">Alkalicoccobacillus plakortidis</name>
    <dbReference type="NCBI Taxonomy" id="444060"/>
    <lineage>
        <taxon>Bacteria</taxon>
        <taxon>Bacillati</taxon>
        <taxon>Bacillota</taxon>
        <taxon>Bacilli</taxon>
        <taxon>Bacillales</taxon>
        <taxon>Bacillaceae</taxon>
        <taxon>Alkalicoccobacillus</taxon>
    </lineage>
</organism>
<reference evidence="8" key="1">
    <citation type="submission" date="2022-06" db="EMBL/GenBank/DDBJ databases">
        <title>Alkalicoccobacillus porphyridii sp. nov., isolated from a marine red alga, Porphyridium purpureum and reclassification of Shouchella plakortidis and Shouchella gibsonii as Alkalicoccobacillus plakortidis comb. nov. and Alkalicoccobacillus gibsonii comb. nov.</title>
        <authorList>
            <person name="Kim K.H."/>
            <person name="Lee J.K."/>
            <person name="Han D.M."/>
            <person name="Baek J.H."/>
            <person name="Jeon C.O."/>
        </authorList>
    </citation>
    <scope>NUCLEOTIDE SEQUENCE</scope>
    <source>
        <strain evidence="8">DSM 19153</strain>
    </source>
</reference>
<evidence type="ECO:0000256" key="1">
    <source>
        <dbReference type="ARBA" id="ARBA00003487"/>
    </source>
</evidence>
<dbReference type="Pfam" id="PF00994">
    <property type="entry name" value="MoCF_biosynth"/>
    <property type="match status" value="1"/>
</dbReference>
<proteinExistence type="inferred from homology"/>
<feature type="domain" description="MoaB/Mog" evidence="7">
    <location>
        <begin position="14"/>
        <end position="159"/>
    </location>
</feature>
<gene>
    <name evidence="8" type="ORF">NDM98_05135</name>
</gene>
<comment type="caution">
    <text evidence="8">The sequence shown here is derived from an EMBL/GenBank/DDBJ whole genome shotgun (WGS) entry which is preliminary data.</text>
</comment>
<evidence type="ECO:0000256" key="5">
    <source>
        <dbReference type="ARBA" id="ARBA00023150"/>
    </source>
</evidence>
<evidence type="ECO:0000256" key="6">
    <source>
        <dbReference type="PIRNR" id="PIRNR006443"/>
    </source>
</evidence>
<keyword evidence="9" id="KW-1185">Reference proteome</keyword>
<evidence type="ECO:0000313" key="9">
    <source>
        <dbReference type="Proteomes" id="UP001203665"/>
    </source>
</evidence>
<protein>
    <recommendedName>
        <fullName evidence="4 6">Molybdenum cofactor biosynthesis protein B</fullName>
    </recommendedName>
</protein>
<sequence length="165" mass="17791">MMSEHTSNQSVACYVITVSDTRTIDTDKSGAAIKQLLIEANHVVCGYDIIKDDKASIRAAIKQGLDDGQVEAILINGGTGVSKRDVTYEVVEGLLEKELPGFGELFRYISYQYDIGSPAMLSRAIAGTVSDKAVFSMPGSTGAVTLAMEKLILLELGHIIKELHK</sequence>
<comment type="pathway">
    <text evidence="2 6">Cofactor biosynthesis; molybdopterin biosynthesis.</text>
</comment>
<dbReference type="PROSITE" id="PS01078">
    <property type="entry name" value="MOCF_BIOSYNTHESIS_1"/>
    <property type="match status" value="1"/>
</dbReference>